<proteinExistence type="predicted"/>
<evidence type="ECO:0000313" key="1">
    <source>
        <dbReference type="EMBL" id="MFD1238278.1"/>
    </source>
</evidence>
<accession>A0ABW3VTC8</accession>
<dbReference type="EMBL" id="JBHTMB010000389">
    <property type="protein sequence ID" value="MFD1238278.1"/>
    <property type="molecule type" value="Genomic_DNA"/>
</dbReference>
<keyword evidence="2" id="KW-1185">Reference proteome</keyword>
<protein>
    <submittedName>
        <fullName evidence="1">Uncharacterized protein</fullName>
    </submittedName>
</protein>
<evidence type="ECO:0000313" key="2">
    <source>
        <dbReference type="Proteomes" id="UP001597182"/>
    </source>
</evidence>
<dbReference type="Proteomes" id="UP001597182">
    <property type="component" value="Unassembled WGS sequence"/>
</dbReference>
<name>A0ABW3VTC8_9PSEU</name>
<sequence length="73" mass="7748">MTLTYPGDVVAAAVGRVMGPDLAGGFVVATGAEYDPATDKTRVSFRPLLPAEREHVVADEHDVPWLGQIGVAW</sequence>
<comment type="caution">
    <text evidence="1">The sequence shown here is derived from an EMBL/GenBank/DDBJ whole genome shotgun (WGS) entry which is preliminary data.</text>
</comment>
<gene>
    <name evidence="1" type="ORF">ACFQ34_33805</name>
</gene>
<reference evidence="2" key="1">
    <citation type="journal article" date="2019" name="Int. J. Syst. Evol. Microbiol.">
        <title>The Global Catalogue of Microorganisms (GCM) 10K type strain sequencing project: providing services to taxonomists for standard genome sequencing and annotation.</title>
        <authorList>
            <consortium name="The Broad Institute Genomics Platform"/>
            <consortium name="The Broad Institute Genome Sequencing Center for Infectious Disease"/>
            <person name="Wu L."/>
            <person name="Ma J."/>
        </authorList>
    </citation>
    <scope>NUCLEOTIDE SEQUENCE [LARGE SCALE GENOMIC DNA]</scope>
    <source>
        <strain evidence="2">CCUG 49018</strain>
    </source>
</reference>
<dbReference type="RefSeq" id="WP_346090459.1">
    <property type="nucleotide sequence ID" value="NZ_BAABKS010000012.1"/>
</dbReference>
<organism evidence="1 2">
    <name type="scientific">Pseudonocardia benzenivorans</name>
    <dbReference type="NCBI Taxonomy" id="228005"/>
    <lineage>
        <taxon>Bacteria</taxon>
        <taxon>Bacillati</taxon>
        <taxon>Actinomycetota</taxon>
        <taxon>Actinomycetes</taxon>
        <taxon>Pseudonocardiales</taxon>
        <taxon>Pseudonocardiaceae</taxon>
        <taxon>Pseudonocardia</taxon>
    </lineage>
</organism>